<dbReference type="Proteomes" id="UP000641646">
    <property type="component" value="Unassembled WGS sequence"/>
</dbReference>
<sequence>MKADRTQTPSHTSPTFKRPEILAPAGNWDCAKAAIENGADAIYFGLDRFNARMRAQNFTEADLPKLMRFLHRRGVKGYVTLNTLIFPKELAEAQQYLRTIIAAGVDAVIVQDVGICRLIRHLSPDFPIHASTQMTVTSPAGVEFAKSLGCQLVVLARECSLKEINKIQQQIAEKNASLPLEVFVHGALCVAYSGQCLTSEALGGRSANRGECAQACRMTYELIADGKTVDLGDRKYLLSPQDLAGLEVLPELVKTGVSSLKIEGRLKTPEYVANVTRVYREALDRIMAELEKPHPLTSFPTREGGTQTPFINEERYNLEMAFSRGLHTGWFRGINNQELVHARFGKKRGVYLGEVTRIRNEQVTVRLSAPIEPGDGVVFDCGRPEAQEEGGRVYGVELRGQDAVLTFGRGDLNWRRIHVGDKIWKTSDPKLDRQLRQSFAGDTPQFQRPIDLEIYGEVGQPLIAIARDELGHIVEVESSIPLVEAHTKPLTTERLQEQFGRLGNTPFCLGVLTNYLKSALMVPVSELNRMRREIVAKLEELRSQPKRWQLRSNVSFSDLLPAQESAPLASPTLIVLVRNLKQVEAALQAGIQTIYCEFEDPRAYREAVQLVHRKHLTEKSNTGEAFGEGNSHRTEKLSPKCFAPTKIWVAPPRITKPGENYILEQVRNCDADGYLVRNYDQLQFFAEYPCIGDFSLNVANPLTADYFKQQYKLERLTASYDLNISQLEDLLVNCPRHWFEVTIHQHMPMFHMEHCVFCAFLSDGTDYTNCGRPCEKYEVKLRDRVGTEHILQADAGCRNTVFNGTAQTGAEYVQRLIELGVSNFRIEFVNETPNQVIQTIQRYRQLLQGEITGSQLWRELKLQNQLGVTRGPLEKKS</sequence>
<reference evidence="2" key="1">
    <citation type="journal article" date="2015" name="ISME J.">
        <title>Draft Genome Sequence of Streptomyces incarnatus NRRL8089, which Produces the Nucleoside Antibiotic Sinefungin.</title>
        <authorList>
            <person name="Oshima K."/>
            <person name="Hattori M."/>
            <person name="Shimizu H."/>
            <person name="Fukuda K."/>
            <person name="Nemoto M."/>
            <person name="Inagaki K."/>
            <person name="Tamura T."/>
        </authorList>
    </citation>
    <scope>NUCLEOTIDE SEQUENCE</scope>
    <source>
        <strain evidence="2">FACHB-1375</strain>
    </source>
</reference>
<organism evidence="2 3">
    <name type="scientific">Aerosakkonema funiforme FACHB-1375</name>
    <dbReference type="NCBI Taxonomy" id="2949571"/>
    <lineage>
        <taxon>Bacteria</taxon>
        <taxon>Bacillati</taxon>
        <taxon>Cyanobacteriota</taxon>
        <taxon>Cyanophyceae</taxon>
        <taxon>Oscillatoriophycideae</taxon>
        <taxon>Aerosakkonematales</taxon>
        <taxon>Aerosakkonemataceae</taxon>
        <taxon>Aerosakkonema</taxon>
    </lineage>
</organism>
<evidence type="ECO:0000313" key="3">
    <source>
        <dbReference type="Proteomes" id="UP000641646"/>
    </source>
</evidence>
<evidence type="ECO:0000259" key="1">
    <source>
        <dbReference type="Pfam" id="PF12392"/>
    </source>
</evidence>
<feature type="domain" description="Peptidase U32 collagenase" evidence="1">
    <location>
        <begin position="423"/>
        <end position="542"/>
    </location>
</feature>
<dbReference type="InterPro" id="IPR051454">
    <property type="entry name" value="RNA/ubiquinone_mod_enzymes"/>
</dbReference>
<dbReference type="RefSeq" id="WP_190463752.1">
    <property type="nucleotide sequence ID" value="NZ_JACJPW010000014.1"/>
</dbReference>
<gene>
    <name evidence="2" type="ORF">H6G03_07750</name>
</gene>
<comment type="caution">
    <text evidence="2">The sequence shown here is derived from an EMBL/GenBank/DDBJ whole genome shotgun (WGS) entry which is preliminary data.</text>
</comment>
<dbReference type="InterPro" id="IPR020988">
    <property type="entry name" value="Pept_U32_collagenase"/>
</dbReference>
<dbReference type="Pfam" id="PF12392">
    <property type="entry name" value="DUF3656"/>
    <property type="match status" value="1"/>
</dbReference>
<proteinExistence type="predicted"/>
<accession>A0A926VBW8</accession>
<keyword evidence="3" id="KW-1185">Reference proteome</keyword>
<dbReference type="PANTHER" id="PTHR30217:SF10">
    <property type="entry name" value="23S RRNA 5-HYDROXYCYTIDINE C2501 SYNTHASE"/>
    <property type="match status" value="1"/>
</dbReference>
<protein>
    <submittedName>
        <fullName evidence="2">U32 family peptidase</fullName>
    </submittedName>
</protein>
<dbReference type="AlphaFoldDB" id="A0A926VBW8"/>
<dbReference type="InterPro" id="IPR001539">
    <property type="entry name" value="Peptidase_U32"/>
</dbReference>
<dbReference type="EMBL" id="JACJPW010000014">
    <property type="protein sequence ID" value="MBD2180992.1"/>
    <property type="molecule type" value="Genomic_DNA"/>
</dbReference>
<dbReference type="PANTHER" id="PTHR30217">
    <property type="entry name" value="PEPTIDASE U32 FAMILY"/>
    <property type="match status" value="1"/>
</dbReference>
<dbReference type="Pfam" id="PF01136">
    <property type="entry name" value="Peptidase_U32"/>
    <property type="match status" value="2"/>
</dbReference>
<reference evidence="2" key="2">
    <citation type="submission" date="2020-08" db="EMBL/GenBank/DDBJ databases">
        <authorList>
            <person name="Chen M."/>
            <person name="Teng W."/>
            <person name="Zhao L."/>
            <person name="Hu C."/>
            <person name="Zhou Y."/>
            <person name="Han B."/>
            <person name="Song L."/>
            <person name="Shu W."/>
        </authorList>
    </citation>
    <scope>NUCLEOTIDE SEQUENCE</scope>
    <source>
        <strain evidence="2">FACHB-1375</strain>
    </source>
</reference>
<name>A0A926VBW8_9CYAN</name>
<evidence type="ECO:0000313" key="2">
    <source>
        <dbReference type="EMBL" id="MBD2180992.1"/>
    </source>
</evidence>